<dbReference type="AlphaFoldDB" id="A0A7C3C3T8"/>
<dbReference type="GO" id="GO:0015074">
    <property type="term" value="P:DNA integration"/>
    <property type="evidence" value="ECO:0007669"/>
    <property type="project" value="InterPro"/>
</dbReference>
<evidence type="ECO:0000256" key="1">
    <source>
        <dbReference type="ARBA" id="ARBA00023172"/>
    </source>
</evidence>
<gene>
    <name evidence="2" type="ORF">ENJ46_05530</name>
</gene>
<feature type="non-terminal residue" evidence="2">
    <location>
        <position position="1"/>
    </location>
</feature>
<evidence type="ECO:0000313" key="2">
    <source>
        <dbReference type="EMBL" id="HFB55367.1"/>
    </source>
</evidence>
<protein>
    <submittedName>
        <fullName evidence="2">Integrase</fullName>
    </submittedName>
</protein>
<accession>A0A7C3C3T8</accession>
<proteinExistence type="predicted"/>
<comment type="caution">
    <text evidence="2">The sequence shown here is derived from an EMBL/GenBank/DDBJ whole genome shotgun (WGS) entry which is preliminary data.</text>
</comment>
<dbReference type="InterPro" id="IPR011010">
    <property type="entry name" value="DNA_brk_join_enz"/>
</dbReference>
<keyword evidence="1" id="KW-0233">DNA recombination</keyword>
<dbReference type="Proteomes" id="UP000886042">
    <property type="component" value="Unassembled WGS sequence"/>
</dbReference>
<dbReference type="GO" id="GO:0006310">
    <property type="term" value="P:DNA recombination"/>
    <property type="evidence" value="ECO:0007669"/>
    <property type="project" value="UniProtKB-KW"/>
</dbReference>
<reference evidence="2" key="1">
    <citation type="journal article" date="2020" name="mSystems">
        <title>Genome- and Community-Level Interaction Insights into Carbon Utilization and Element Cycling Functions of Hydrothermarchaeota in Hydrothermal Sediment.</title>
        <authorList>
            <person name="Zhou Z."/>
            <person name="Liu Y."/>
            <person name="Xu W."/>
            <person name="Pan J."/>
            <person name="Luo Z.H."/>
            <person name="Li M."/>
        </authorList>
    </citation>
    <scope>NUCLEOTIDE SEQUENCE [LARGE SCALE GENOMIC DNA]</scope>
    <source>
        <strain evidence="2">HyVt-489</strain>
    </source>
</reference>
<dbReference type="SUPFAM" id="SSF56349">
    <property type="entry name" value="DNA breaking-rejoining enzymes"/>
    <property type="match status" value="1"/>
</dbReference>
<dbReference type="InterPro" id="IPR013762">
    <property type="entry name" value="Integrase-like_cat_sf"/>
</dbReference>
<dbReference type="Gene3D" id="1.10.443.10">
    <property type="entry name" value="Intergrase catalytic core"/>
    <property type="match status" value="1"/>
</dbReference>
<sequence length="141" mass="16288">TPSDIRLDEPIPYISIKPRERRQLKTPNSERDIPLIGVALEAMQSLPSGFPKYRDKGALVSANLMKAFKGRKLFPTKDHVIYSFRHSFEKRMQEANIDYCLRCLLMGHKNDRPSYGDGGSMEYRRNELLKIVHPYSADLFS</sequence>
<organism evidence="2">
    <name type="scientific">Hellea balneolensis</name>
    <dbReference type="NCBI Taxonomy" id="287478"/>
    <lineage>
        <taxon>Bacteria</taxon>
        <taxon>Pseudomonadati</taxon>
        <taxon>Pseudomonadota</taxon>
        <taxon>Alphaproteobacteria</taxon>
        <taxon>Maricaulales</taxon>
        <taxon>Robiginitomaculaceae</taxon>
        <taxon>Hellea</taxon>
    </lineage>
</organism>
<name>A0A7C3C3T8_9PROT</name>
<dbReference type="EMBL" id="DRMN01000361">
    <property type="protein sequence ID" value="HFB55367.1"/>
    <property type="molecule type" value="Genomic_DNA"/>
</dbReference>
<dbReference type="GO" id="GO:0003677">
    <property type="term" value="F:DNA binding"/>
    <property type="evidence" value="ECO:0007669"/>
    <property type="project" value="InterPro"/>
</dbReference>